<dbReference type="OrthoDB" id="9791101at2"/>
<dbReference type="Proteomes" id="UP000029499">
    <property type="component" value="Chromosome"/>
</dbReference>
<dbReference type="InterPro" id="IPR052715">
    <property type="entry name" value="RAYT_transposase"/>
</dbReference>
<dbReference type="InterPro" id="IPR036515">
    <property type="entry name" value="Transposase_17_sf"/>
</dbReference>
<dbReference type="Pfam" id="PF01797">
    <property type="entry name" value="Y1_Tnp"/>
    <property type="match status" value="1"/>
</dbReference>
<evidence type="ECO:0000259" key="1">
    <source>
        <dbReference type="SMART" id="SM01321"/>
    </source>
</evidence>
<gene>
    <name evidence="2" type="ORF">LT40_12070</name>
</gene>
<dbReference type="PANTHER" id="PTHR36966">
    <property type="entry name" value="REP-ASSOCIATED TYROSINE TRANSPOSASE"/>
    <property type="match status" value="1"/>
</dbReference>
<name>A0A089YUJ9_9PSED</name>
<dbReference type="InterPro" id="IPR002686">
    <property type="entry name" value="Transposase_17"/>
</dbReference>
<sequence>MPNYTSKSLRFGRYSEPGRPYLLTTVVLARQPVFLDWSLGRHVVTELRRAQASGRVTSLAWVLMPDHLHWLIELHSSSLANVIREVKSRSARSFNRHTGRTGPLWQTSFHDRALRREESVVAAARYVVANPLRAGLVKRLGDYPLWDAVWV</sequence>
<dbReference type="AlphaFoldDB" id="A0A089YUJ9"/>
<dbReference type="NCBIfam" id="NF047646">
    <property type="entry name" value="REP_Tyr_transpos"/>
    <property type="match status" value="1"/>
</dbReference>
<feature type="domain" description="Transposase IS200-like" evidence="1">
    <location>
        <begin position="16"/>
        <end position="130"/>
    </location>
</feature>
<dbReference type="GO" id="GO:0043565">
    <property type="term" value="F:sequence-specific DNA binding"/>
    <property type="evidence" value="ECO:0007669"/>
    <property type="project" value="TreeGrafter"/>
</dbReference>
<evidence type="ECO:0000313" key="3">
    <source>
        <dbReference type="Proteomes" id="UP000029499"/>
    </source>
</evidence>
<reference evidence="2 3" key="1">
    <citation type="journal article" date="2015" name="J. Biotechnol.">
        <title>Complete genome sequence of Pseudomonas rhizosphaerae IH5T (=DSM 16299T), a phosphate-solubilizing rhizobacterium for bacterial biofertilizer.</title>
        <authorList>
            <person name="Kwak Y."/>
            <person name="Jung B.K."/>
            <person name="Shin J.H."/>
        </authorList>
    </citation>
    <scope>NUCLEOTIDE SEQUENCE [LARGE SCALE GENOMIC DNA]</scope>
    <source>
        <strain evidence="2">DSM 16299</strain>
    </source>
</reference>
<dbReference type="Gene3D" id="3.30.70.1290">
    <property type="entry name" value="Transposase IS200-like"/>
    <property type="match status" value="1"/>
</dbReference>
<dbReference type="PANTHER" id="PTHR36966:SF1">
    <property type="entry name" value="REP-ASSOCIATED TYROSINE TRANSPOSASE"/>
    <property type="match status" value="1"/>
</dbReference>
<dbReference type="eggNOG" id="COG1943">
    <property type="taxonomic scope" value="Bacteria"/>
</dbReference>
<dbReference type="RefSeq" id="WP_043190289.1">
    <property type="nucleotide sequence ID" value="NZ_CP009533.1"/>
</dbReference>
<dbReference type="SMART" id="SM01321">
    <property type="entry name" value="Y1_Tnp"/>
    <property type="match status" value="1"/>
</dbReference>
<protein>
    <submittedName>
        <fullName evidence="2">Transposase</fullName>
    </submittedName>
</protein>
<dbReference type="GO" id="GO:0006313">
    <property type="term" value="P:DNA transposition"/>
    <property type="evidence" value="ECO:0007669"/>
    <property type="project" value="InterPro"/>
</dbReference>
<proteinExistence type="predicted"/>
<accession>A0A089YUJ9</accession>
<organism evidence="2 3">
    <name type="scientific">Pseudomonas rhizosphaerae</name>
    <dbReference type="NCBI Taxonomy" id="216142"/>
    <lineage>
        <taxon>Bacteria</taxon>
        <taxon>Pseudomonadati</taxon>
        <taxon>Pseudomonadota</taxon>
        <taxon>Gammaproteobacteria</taxon>
        <taxon>Pseudomonadales</taxon>
        <taxon>Pseudomonadaceae</taxon>
        <taxon>Pseudomonas</taxon>
    </lineage>
</organism>
<dbReference type="GO" id="GO:0004803">
    <property type="term" value="F:transposase activity"/>
    <property type="evidence" value="ECO:0007669"/>
    <property type="project" value="InterPro"/>
</dbReference>
<dbReference type="KEGG" id="prh:LT40_12070"/>
<keyword evidence="3" id="KW-1185">Reference proteome</keyword>
<dbReference type="STRING" id="216142.LT40_12070"/>
<dbReference type="EMBL" id="CP009533">
    <property type="protein sequence ID" value="AIS18082.1"/>
    <property type="molecule type" value="Genomic_DNA"/>
</dbReference>
<evidence type="ECO:0000313" key="2">
    <source>
        <dbReference type="EMBL" id="AIS18082.1"/>
    </source>
</evidence>
<dbReference type="SUPFAM" id="SSF143422">
    <property type="entry name" value="Transposase IS200-like"/>
    <property type="match status" value="1"/>
</dbReference>
<dbReference type="HOGENOM" id="CLU_068226_2_1_6"/>